<evidence type="ECO:0000256" key="5">
    <source>
        <dbReference type="HAMAP-Rule" id="MF_01600"/>
    </source>
</evidence>
<feature type="transmembrane region" description="Helical" evidence="5">
    <location>
        <begin position="310"/>
        <end position="330"/>
    </location>
</feature>
<accession>A0ABP9EVR1</accession>
<evidence type="ECO:0000256" key="1">
    <source>
        <dbReference type="ARBA" id="ARBA00022475"/>
    </source>
</evidence>
<comment type="subcellular location">
    <subcellularLocation>
        <location evidence="5">Cell membrane</location>
        <topology evidence="5">Multi-pass membrane protein</topology>
    </subcellularLocation>
</comment>
<dbReference type="NCBIfam" id="NF000825">
    <property type="entry name" value="PRK00068.1"/>
    <property type="match status" value="1"/>
</dbReference>
<keyword evidence="3 5" id="KW-1133">Transmembrane helix</keyword>
<sequence>MGSPAQENNVWQECDPVANRPPTATPQLSRRTKTLLIVGAVALVVLLGGARLVDVYVDWAWFGEVGFRGVFTTILWTRVLQFVVAAVLMGGLLALNLVIAYRVRPVFVPVAGAGAGEDPVARYRTVVLSRPRWFAIGIPAVVALIAGLSAQADWQTVQLFLNSTPFGIADPVFGHDIAFYVFQLPFYRWLLSWLFVAIAVSFVAALVAHYLFGGIRLAGRNGAVAPPARAHLAVLAGTFVLLKAVAYFFDRYELLFSDRKAAEGGANFFGATYTDLNAAMPAKLILLIIAVICAAAFFSAVVLRNLQIPAIALALLVLSSVLVGAAWPAVLEQVSVRPNAIDREAQSISWNIAATRQAFGLGNVGVVPYAPQVASAAGNAAVPPQDVANSQATLNNIRIQDPSRLNRTFAVQQQLTNFYAFAPQLDIDRYTVNGQRQDFVLAAREINPDALIGNQQDWINRHLVYTHGQGIVSAPADRVNVPSNAEASQGGLPEFAVSDSSNPGPFGLSPDGARIYYGEFVGGTDDYAIVGGNPGAPPREFDGPGRPANAYTGPGGVPLGNWAQRLIFAAAYGERNILFNGSIGSDSRIMYNRTPIERVEKVAPWLRTDVDPYPAVVDGRLQWIVDGYTTLPRYPYAQQVGLGQATSDSLRPTGAPGAAGYMRNSVKATVDAYSGEVRLYQVDEQDPVLRTWMAAFPDVVRPAAEISPSLRAHFRYPEEIFKVQRDLLTRYHVENPRDFFSTQNFWTVPEDPTRESNAAIPPYYLLAGDPRPGAAPDTQFQITSTLLALSRPNLSAYLSVSSEPETYGQMTVLELPAQLTGDQRGPQGPQQVQAELLTSNSVNQGLFPLRQSGTPVQVQYGNLLTLPVAGGLLYVEPIYVERNAQTSFPQLFGVIARFNNGDIGYAPTLQGALQAAFQGVPLPPGLTVPGLGATQQAPTTPAPGANTGAGPLPAGTPGQALSPELSEAVTAMNDALDRLAQAQAARDFQGIGEAEAALDSAITRFRAATGASPATPAAPATAGG</sequence>
<dbReference type="EMBL" id="BAABHQ010000014">
    <property type="protein sequence ID" value="GAA4886708.1"/>
    <property type="molecule type" value="Genomic_DNA"/>
</dbReference>
<reference evidence="8" key="1">
    <citation type="journal article" date="2019" name="Int. J. Syst. Evol. Microbiol.">
        <title>The Global Catalogue of Microorganisms (GCM) 10K type strain sequencing project: providing services to taxonomists for standard genome sequencing and annotation.</title>
        <authorList>
            <consortium name="The Broad Institute Genomics Platform"/>
            <consortium name="The Broad Institute Genome Sequencing Center for Infectious Disease"/>
            <person name="Wu L."/>
            <person name="Ma J."/>
        </authorList>
    </citation>
    <scope>NUCLEOTIDE SEQUENCE [LARGE SCALE GENOMIC DNA]</scope>
    <source>
        <strain evidence="8">JCM 17983</strain>
    </source>
</reference>
<keyword evidence="8" id="KW-1185">Reference proteome</keyword>
<dbReference type="HAMAP" id="MF_01600">
    <property type="entry name" value="UPF0182"/>
    <property type="match status" value="1"/>
</dbReference>
<evidence type="ECO:0000256" key="4">
    <source>
        <dbReference type="ARBA" id="ARBA00023136"/>
    </source>
</evidence>
<comment type="caution">
    <text evidence="7">The sequence shown here is derived from an EMBL/GenBank/DDBJ whole genome shotgun (WGS) entry which is preliminary data.</text>
</comment>
<evidence type="ECO:0000256" key="3">
    <source>
        <dbReference type="ARBA" id="ARBA00022989"/>
    </source>
</evidence>
<dbReference type="InterPro" id="IPR005372">
    <property type="entry name" value="UPF0182"/>
</dbReference>
<proteinExistence type="inferred from homology"/>
<feature type="transmembrane region" description="Helical" evidence="5">
    <location>
        <begin position="284"/>
        <end position="303"/>
    </location>
</feature>
<protein>
    <recommendedName>
        <fullName evidence="5">UPF0182 protein GCM10023203_44260</fullName>
    </recommendedName>
</protein>
<evidence type="ECO:0000313" key="7">
    <source>
        <dbReference type="EMBL" id="GAA4886708.1"/>
    </source>
</evidence>
<feature type="transmembrane region" description="Helical" evidence="5">
    <location>
        <begin position="35"/>
        <end position="53"/>
    </location>
</feature>
<feature type="transmembrane region" description="Helical" evidence="5">
    <location>
        <begin position="190"/>
        <end position="212"/>
    </location>
</feature>
<comment type="similarity">
    <text evidence="5">Belongs to the UPF0182 family.</text>
</comment>
<keyword evidence="4 5" id="KW-0472">Membrane</keyword>
<keyword evidence="1 5" id="KW-1003">Cell membrane</keyword>
<dbReference type="PANTHER" id="PTHR39344:SF1">
    <property type="entry name" value="UPF0182 PROTEIN SLL1060"/>
    <property type="match status" value="1"/>
</dbReference>
<dbReference type="Pfam" id="PF03699">
    <property type="entry name" value="UPF0182"/>
    <property type="match status" value="1"/>
</dbReference>
<name>A0ABP9EVR1_9PSEU</name>
<organism evidence="7 8">
    <name type="scientific">Actinomycetospora straminea</name>
    <dbReference type="NCBI Taxonomy" id="663607"/>
    <lineage>
        <taxon>Bacteria</taxon>
        <taxon>Bacillati</taxon>
        <taxon>Actinomycetota</taxon>
        <taxon>Actinomycetes</taxon>
        <taxon>Pseudonocardiales</taxon>
        <taxon>Pseudonocardiaceae</taxon>
        <taxon>Actinomycetospora</taxon>
    </lineage>
</organism>
<dbReference type="Proteomes" id="UP001500457">
    <property type="component" value="Unassembled WGS sequence"/>
</dbReference>
<keyword evidence="2 5" id="KW-0812">Transmembrane</keyword>
<feature type="transmembrane region" description="Helical" evidence="5">
    <location>
        <begin position="232"/>
        <end position="249"/>
    </location>
</feature>
<feature type="region of interest" description="Disordered" evidence="6">
    <location>
        <begin position="929"/>
        <end position="958"/>
    </location>
</feature>
<gene>
    <name evidence="7" type="ORF">GCM10023203_44260</name>
</gene>
<evidence type="ECO:0000256" key="2">
    <source>
        <dbReference type="ARBA" id="ARBA00022692"/>
    </source>
</evidence>
<feature type="transmembrane region" description="Helical" evidence="5">
    <location>
        <begin position="73"/>
        <end position="95"/>
    </location>
</feature>
<evidence type="ECO:0000313" key="8">
    <source>
        <dbReference type="Proteomes" id="UP001500457"/>
    </source>
</evidence>
<dbReference type="PANTHER" id="PTHR39344">
    <property type="entry name" value="UPF0182 PROTEIN SLL1060"/>
    <property type="match status" value="1"/>
</dbReference>
<evidence type="ECO:0000256" key="6">
    <source>
        <dbReference type="SAM" id="MobiDB-lite"/>
    </source>
</evidence>
<feature type="transmembrane region" description="Helical" evidence="5">
    <location>
        <begin position="133"/>
        <end position="152"/>
    </location>
</feature>